<feature type="DNA-binding region" description="OmpR/PhoB-type" evidence="8">
    <location>
        <begin position="223"/>
        <end position="323"/>
    </location>
</feature>
<evidence type="ECO:0000256" key="8">
    <source>
        <dbReference type="PROSITE-ProRule" id="PRU01091"/>
    </source>
</evidence>
<comment type="caution">
    <text evidence="11">The sequence shown here is derived from an EMBL/GenBank/DDBJ whole genome shotgun (WGS) entry which is preliminary data.</text>
</comment>
<dbReference type="Pfam" id="PF00486">
    <property type="entry name" value="Trans_reg_C"/>
    <property type="match status" value="1"/>
</dbReference>
<dbReference type="Pfam" id="PF00072">
    <property type="entry name" value="Response_reg"/>
    <property type="match status" value="1"/>
</dbReference>
<dbReference type="Proteomes" id="UP001549363">
    <property type="component" value="Unassembled WGS sequence"/>
</dbReference>
<keyword evidence="4" id="KW-0805">Transcription regulation</keyword>
<keyword evidence="3" id="KW-0902">Two-component regulatory system</keyword>
<dbReference type="Gene3D" id="1.10.10.10">
    <property type="entry name" value="Winged helix-like DNA-binding domain superfamily/Winged helix DNA-binding domain"/>
    <property type="match status" value="1"/>
</dbReference>
<dbReference type="PANTHER" id="PTHR48111">
    <property type="entry name" value="REGULATOR OF RPOS"/>
    <property type="match status" value="1"/>
</dbReference>
<dbReference type="PROSITE" id="PS51755">
    <property type="entry name" value="OMPR_PHOB"/>
    <property type="match status" value="1"/>
</dbReference>
<dbReference type="InterPro" id="IPR039420">
    <property type="entry name" value="WalR-like"/>
</dbReference>
<dbReference type="Gene3D" id="3.40.50.2300">
    <property type="match status" value="1"/>
</dbReference>
<evidence type="ECO:0000256" key="4">
    <source>
        <dbReference type="ARBA" id="ARBA00023015"/>
    </source>
</evidence>
<organism evidence="11 12">
    <name type="scientific">Lysinibacillus parviboronicapiens</name>
    <dbReference type="NCBI Taxonomy" id="436516"/>
    <lineage>
        <taxon>Bacteria</taxon>
        <taxon>Bacillati</taxon>
        <taxon>Bacillota</taxon>
        <taxon>Bacilli</taxon>
        <taxon>Bacillales</taxon>
        <taxon>Bacillaceae</taxon>
        <taxon>Lysinibacillus</taxon>
    </lineage>
</organism>
<dbReference type="SUPFAM" id="SSF52172">
    <property type="entry name" value="CheY-like"/>
    <property type="match status" value="1"/>
</dbReference>
<evidence type="ECO:0000313" key="11">
    <source>
        <dbReference type="EMBL" id="MET4560334.1"/>
    </source>
</evidence>
<dbReference type="InterPro" id="IPR016032">
    <property type="entry name" value="Sig_transdc_resp-reg_C-effctor"/>
</dbReference>
<feature type="modified residue" description="4-aspartylphosphate" evidence="7">
    <location>
        <position position="147"/>
    </location>
</feature>
<comment type="subcellular location">
    <subcellularLocation>
        <location evidence="1">Cytoplasm</location>
    </subcellularLocation>
</comment>
<evidence type="ECO:0000256" key="1">
    <source>
        <dbReference type="ARBA" id="ARBA00004496"/>
    </source>
</evidence>
<evidence type="ECO:0000256" key="2">
    <source>
        <dbReference type="ARBA" id="ARBA00022553"/>
    </source>
</evidence>
<evidence type="ECO:0000259" key="9">
    <source>
        <dbReference type="PROSITE" id="PS50110"/>
    </source>
</evidence>
<dbReference type="CDD" id="cd17574">
    <property type="entry name" value="REC_OmpR"/>
    <property type="match status" value="1"/>
</dbReference>
<dbReference type="SMART" id="SM00862">
    <property type="entry name" value="Trans_reg_C"/>
    <property type="match status" value="1"/>
</dbReference>
<feature type="domain" description="OmpR/PhoB-type" evidence="10">
    <location>
        <begin position="223"/>
        <end position="323"/>
    </location>
</feature>
<name>A0ABV2PHP8_9BACI</name>
<evidence type="ECO:0000256" key="3">
    <source>
        <dbReference type="ARBA" id="ARBA00023012"/>
    </source>
</evidence>
<proteinExistence type="predicted"/>
<keyword evidence="6" id="KW-0804">Transcription</keyword>
<dbReference type="InterPro" id="IPR001789">
    <property type="entry name" value="Sig_transdc_resp-reg_receiver"/>
</dbReference>
<evidence type="ECO:0000313" key="12">
    <source>
        <dbReference type="Proteomes" id="UP001549363"/>
    </source>
</evidence>
<dbReference type="Gene3D" id="6.10.250.690">
    <property type="match status" value="1"/>
</dbReference>
<keyword evidence="12" id="KW-1185">Reference proteome</keyword>
<dbReference type="EMBL" id="JBEPSB010000004">
    <property type="protein sequence ID" value="MET4560334.1"/>
    <property type="molecule type" value="Genomic_DNA"/>
</dbReference>
<accession>A0ABV2PHP8</accession>
<protein>
    <submittedName>
        <fullName evidence="11">DNA-binding response OmpR family regulator</fullName>
    </submittedName>
</protein>
<dbReference type="InterPro" id="IPR036388">
    <property type="entry name" value="WH-like_DNA-bd_sf"/>
</dbReference>
<dbReference type="PANTHER" id="PTHR48111:SF40">
    <property type="entry name" value="PHOSPHATE REGULON TRANSCRIPTIONAL REGULATORY PROTEIN PHOB"/>
    <property type="match status" value="1"/>
</dbReference>
<sequence>MCAFLFLFEKMREWRIDRATQMMNSPAEMTDRIAEMANSPAEVTDRIVEMTDSPVKVHGQIVHARKSIYGKYKESVKFGEKPFSHSKVSTGGKQMTEKLLLIEDDTAIGRIVKDTLVQEGYLVTWATTGLEGLADFHADTFDLVLVDWMLPEMDGLTVCQNIRWDSDVPILMMSARKEEADKVEGLQGADDYIAKPFSLEELKARVASHLRRWKRYNKKEDSEDITAFVYGLAIDWQRETANLENTEIALTQKEFALLKLLAKNPSQTFTKEELYQHIWQQASVDETHTVTVHIKALREKLKDPVKTPHYIQTVWGKGYRFTGEPL</sequence>
<evidence type="ECO:0000256" key="5">
    <source>
        <dbReference type="ARBA" id="ARBA00023125"/>
    </source>
</evidence>
<keyword evidence="5 8" id="KW-0238">DNA-binding</keyword>
<gene>
    <name evidence="11" type="ORF">ABIA69_001478</name>
</gene>
<evidence type="ECO:0000259" key="10">
    <source>
        <dbReference type="PROSITE" id="PS51755"/>
    </source>
</evidence>
<keyword evidence="2 7" id="KW-0597">Phosphoprotein</keyword>
<dbReference type="InterPro" id="IPR001867">
    <property type="entry name" value="OmpR/PhoB-type_DNA-bd"/>
</dbReference>
<dbReference type="SMART" id="SM00448">
    <property type="entry name" value="REC"/>
    <property type="match status" value="1"/>
</dbReference>
<dbReference type="GO" id="GO:0003677">
    <property type="term" value="F:DNA binding"/>
    <property type="evidence" value="ECO:0007669"/>
    <property type="project" value="UniProtKB-KW"/>
</dbReference>
<dbReference type="InterPro" id="IPR011006">
    <property type="entry name" value="CheY-like_superfamily"/>
</dbReference>
<dbReference type="CDD" id="cd00383">
    <property type="entry name" value="trans_reg_C"/>
    <property type="match status" value="1"/>
</dbReference>
<reference evidence="11 12" key="1">
    <citation type="submission" date="2024-06" db="EMBL/GenBank/DDBJ databases">
        <title>Sorghum-associated microbial communities from plants grown in Nebraska, USA.</title>
        <authorList>
            <person name="Schachtman D."/>
        </authorList>
    </citation>
    <scope>NUCLEOTIDE SEQUENCE [LARGE SCALE GENOMIC DNA]</scope>
    <source>
        <strain evidence="11 12">736</strain>
    </source>
</reference>
<evidence type="ECO:0000256" key="7">
    <source>
        <dbReference type="PROSITE-ProRule" id="PRU00169"/>
    </source>
</evidence>
<dbReference type="PROSITE" id="PS50110">
    <property type="entry name" value="RESPONSE_REGULATORY"/>
    <property type="match status" value="1"/>
</dbReference>
<dbReference type="SUPFAM" id="SSF46894">
    <property type="entry name" value="C-terminal effector domain of the bipartite response regulators"/>
    <property type="match status" value="1"/>
</dbReference>
<evidence type="ECO:0000256" key="6">
    <source>
        <dbReference type="ARBA" id="ARBA00023163"/>
    </source>
</evidence>
<feature type="domain" description="Response regulatory" evidence="9">
    <location>
        <begin position="98"/>
        <end position="210"/>
    </location>
</feature>